<gene>
    <name evidence="1" type="ORF">AB447_201890</name>
</gene>
<comment type="caution">
    <text evidence="1">The sequence shown here is derived from an EMBL/GenBank/DDBJ whole genome shotgun (WGS) entry which is preliminary data.</text>
</comment>
<evidence type="ECO:0000313" key="1">
    <source>
        <dbReference type="EMBL" id="KRT95865.1"/>
    </source>
</evidence>
<evidence type="ECO:0000313" key="2">
    <source>
        <dbReference type="Proteomes" id="UP000036168"/>
    </source>
</evidence>
<protein>
    <submittedName>
        <fullName evidence="1">Uncharacterized protein</fullName>
    </submittedName>
</protein>
<proteinExistence type="predicted"/>
<dbReference type="EMBL" id="LECW02000001">
    <property type="protein sequence ID" value="KRT95865.1"/>
    <property type="molecule type" value="Genomic_DNA"/>
</dbReference>
<dbReference type="AlphaFoldDB" id="A0A0J6E5X6"/>
<organism evidence="1 2">
    <name type="scientific">Bacillus glycinifermentans</name>
    <dbReference type="NCBI Taxonomy" id="1664069"/>
    <lineage>
        <taxon>Bacteria</taxon>
        <taxon>Bacillati</taxon>
        <taxon>Bacillota</taxon>
        <taxon>Bacilli</taxon>
        <taxon>Bacillales</taxon>
        <taxon>Bacillaceae</taxon>
        <taxon>Bacillus</taxon>
    </lineage>
</organism>
<reference evidence="1 2" key="1">
    <citation type="journal article" date="2015" name="Int. J. Syst. Evol. Microbiol.">
        <title>Bacillus glycinifermentans sp. nov., isolated from fermented soybean paste.</title>
        <authorList>
            <person name="Kim S.J."/>
            <person name="Dunlap C.A."/>
            <person name="Kwon S.W."/>
            <person name="Rooney A.P."/>
        </authorList>
    </citation>
    <scope>NUCLEOTIDE SEQUENCE [LARGE SCALE GENOMIC DNA]</scope>
    <source>
        <strain evidence="1 2">GO-13</strain>
    </source>
</reference>
<sequence length="63" mass="7287">MTYWGKINMQGLDDQEKNKRALSKPFKACVTMCKRRTERRSAAGNGIFAGWLHILHHRLDENG</sequence>
<accession>A0A0J6E5X6</accession>
<name>A0A0J6E5X6_9BACI</name>
<accession>A0A0J6EWN5</accession>
<dbReference type="Proteomes" id="UP000036168">
    <property type="component" value="Unassembled WGS sequence"/>
</dbReference>